<evidence type="ECO:0000313" key="3">
    <source>
        <dbReference type="Proteomes" id="UP000735302"/>
    </source>
</evidence>
<protein>
    <submittedName>
        <fullName evidence="2">Uncharacterized protein</fullName>
    </submittedName>
</protein>
<feature type="region of interest" description="Disordered" evidence="1">
    <location>
        <begin position="1756"/>
        <end position="1777"/>
    </location>
</feature>
<comment type="caution">
    <text evidence="2">The sequence shown here is derived from an EMBL/GenBank/DDBJ whole genome shotgun (WGS) entry which is preliminary data.</text>
</comment>
<organism evidence="2 3">
    <name type="scientific">Plakobranchus ocellatus</name>
    <dbReference type="NCBI Taxonomy" id="259542"/>
    <lineage>
        <taxon>Eukaryota</taxon>
        <taxon>Metazoa</taxon>
        <taxon>Spiralia</taxon>
        <taxon>Lophotrochozoa</taxon>
        <taxon>Mollusca</taxon>
        <taxon>Gastropoda</taxon>
        <taxon>Heterobranchia</taxon>
        <taxon>Euthyneura</taxon>
        <taxon>Panpulmonata</taxon>
        <taxon>Sacoglossa</taxon>
        <taxon>Placobranchoidea</taxon>
        <taxon>Plakobranchidae</taxon>
        <taxon>Plakobranchus</taxon>
    </lineage>
</organism>
<dbReference type="Proteomes" id="UP000735302">
    <property type="component" value="Unassembled WGS sequence"/>
</dbReference>
<feature type="region of interest" description="Disordered" evidence="1">
    <location>
        <begin position="1235"/>
        <end position="1256"/>
    </location>
</feature>
<accession>A0AAV4BYL0</accession>
<sequence>MSTAGRGRCTCEGKYFTEEDQRRLQMIIVCLVVALGVAQHPDLILTKADDMASIVTASGKQQILSHVSASEDDINKKAAKGDTRRTTLLSRLYDALTSLKKDDFFATKQGNVLGSQLILNLLKEFNISTQCNTQKDSTSISHASGFVTHEFIGSLRNSTRAMKHSDHTIRHLPVLPYLRSPRLRPKIIPQRREFVFNPLTTQMHSFSAPAPIKSKNLLSSKSFHLHYPVGLRSAAYQKMLRDMFKARKGRKSPSNLSKDLVQQQNRFERFDEEMKYPAGNLTSITEHNVTTNGRFTYEAVDNGDNQRAFPSIDKSHIAPVVSDLPSSSSKSYGISDNILKPSMISGKEQERVIVKHKNTLQLQKRKGHIHDISNNEQRTLRDEVAMPSGGASTSHLFTQAVNNRNVSRSEEKVKSMSQTRTTSKFIPRLSSFKPLAPSGTRFPKPALQSLITEKVSRVAQNTSRSLNFHTNTEIDISEPGLRGNMSSAILPEEFPVTGRHKSQKRNLLDSKRNLDMNQNVSRLSNFVSTTEGVLDENVSIRSKADTYFDDKNGRVAYKENIDLKSIGDNSTFKAHENNLHDVIKVIRHQQHHLNALNKEKNINSKPNFNVEKSIKGLQTDVYVTNDKHYAESEKIVARRNAKQGKRQISKDNITKPLIFPGKEMFRSGKNLRTDPSLSFKATYFENSNVDAISSNLTSVAERDLAPHITNERRPYMLATSISPKIKQFHLKRNFNLFQSYPKSSSIPYQHYNLKSSDKKIITPTDPSLYSDELQNDSENMNKSGSTYNGQLASSNASLNTTTNYTLFDNFLPSNIDIAHFINEENHTMLNTFIPDEKFDRNIPTSKKHRNYHSDGVGRKLAEKLDIFAHSVRNFSEARLRNIIAGINTSNMSLVSQDEANRMFQHMISDEQRSINTNSYSNINNESFNLRDDNLKPRIVNVELVAREYYPNITTQILPEKRPPHLETKLPSLNHVRRTSSEQDNMAKKNSLLPISMLPTGTSIMKNTSSAQFPIHTIAPYQEKIIHNTPAISSRLPFNTTSFGPSVGLQELMPSVAIFMEPIVGNYTNVNSTGNSAGSFSPRLHIRSREIWKEPGQSLNNQSIFKDDKEAKNNYDRVTFNLINRITNGSFEHKNASNILNFQAPFGFDKVGVVGFDKKSKSSPFGYLKSNYTQLIQNSPDSITKHEFSNPDPVAVGPFRDTFGSSKISDLNISNISQLILPGTWNMEKRTKSSTNIFPLSHQPEGSKASRSKEIDVQSTTVRYRHQKTMKNENMRTLPFFNITTSQTVQEDSPGLRSIHDFQTNFSVLRTPKSVISSNTKSKDIVKQELNRSVLPEIIITLPEEQAIRDKIVNATSFANLLSNKKHEIKNSSRAIDLNKVINATEYPVRSFQGLGNSKQNIEKRNTSTGLFAWTHSSSSSKNGTYSNIGLKHEVPSLKDFIEKKLSFSKAYALQDQHFSKGNETLVSDSGARSIRACAGYHTGKTKCLEYPNANDTVDTAPFRDRDNEDVRSSPVYAQNVLIDKSRVEIGNSTDTSNDAKSSNLLSSKVKRIFQTFQGNDSINVKSLAGDLETSRTICNESNNVNSSEVDGIISNDYGTDITDTFNIRNSDNDNKYKNRNIGYISGYNMNNDIDNRKYDSNVSNHVAALDDFTKENTNNLQSYEEIALTVINATYSTINGKSRSVDIDPNSAYSLIKDGNKISKCANEISHILCHHNENSHTTNMTTTTTATATAINKTAANIISTTPVIIISNNSFNNNNKVNNSNKNSSSSENVSPKQVSTAAFVIHAHVHPWLPPLSPLAAISSPTFHTSNLGTFPNYNESSYPKKPTIQHYMHLPHGWSNLGLSSHAVESTGRSGPEKAPGFSETQQDYTLENVMSRFKITRPLDLLKAFHVIFLRPSYFDKNSQPQKSQLWPFSASRIKNHVFGTEPLNNHRYFATGRESNNWNGDPYPLRDHYRPEFHIYPHKVQHKGPKTFQNSEMARSKSYLGNVTQIQDAGLFSRRIKGHRMPRDSFENIVVREGSSNYWGDRFNQGFLGTLLNNKRGITHEGAHYGSPLGTNTAKTINDKLLQTNPLSHRDSFSSRNSVAPFKIKARPAMSLPLQTNIIANSVFGRRNRVSYNRQIPTKITHQATHARPAIILHVLPNSFSDGLKPENIRFQKEYQFMPHLRQLQVGSSWNKAASTFHSLPILTGN</sequence>
<evidence type="ECO:0000313" key="2">
    <source>
        <dbReference type="EMBL" id="GFO24137.1"/>
    </source>
</evidence>
<proteinExistence type="predicted"/>
<evidence type="ECO:0000256" key="1">
    <source>
        <dbReference type="SAM" id="MobiDB-lite"/>
    </source>
</evidence>
<reference evidence="2 3" key="1">
    <citation type="journal article" date="2021" name="Elife">
        <title>Chloroplast acquisition without the gene transfer in kleptoplastic sea slugs, Plakobranchus ocellatus.</title>
        <authorList>
            <person name="Maeda T."/>
            <person name="Takahashi S."/>
            <person name="Yoshida T."/>
            <person name="Shimamura S."/>
            <person name="Takaki Y."/>
            <person name="Nagai Y."/>
            <person name="Toyoda A."/>
            <person name="Suzuki Y."/>
            <person name="Arimoto A."/>
            <person name="Ishii H."/>
            <person name="Satoh N."/>
            <person name="Nishiyama T."/>
            <person name="Hasebe M."/>
            <person name="Maruyama T."/>
            <person name="Minagawa J."/>
            <person name="Obokata J."/>
            <person name="Shigenobu S."/>
        </authorList>
    </citation>
    <scope>NUCLEOTIDE SEQUENCE [LARGE SCALE GENOMIC DNA]</scope>
</reference>
<keyword evidence="3" id="KW-1185">Reference proteome</keyword>
<name>A0AAV4BYL0_9GAST</name>
<dbReference type="EMBL" id="BLXT01005595">
    <property type="protein sequence ID" value="GFO24137.1"/>
    <property type="molecule type" value="Genomic_DNA"/>
</dbReference>
<gene>
    <name evidence="2" type="ORF">PoB_005064200</name>
</gene>